<protein>
    <submittedName>
        <fullName evidence="2">Uncharacterized protein</fullName>
    </submittedName>
</protein>
<evidence type="ECO:0000313" key="3">
    <source>
        <dbReference type="Proteomes" id="UP001243717"/>
    </source>
</evidence>
<evidence type="ECO:0000256" key="1">
    <source>
        <dbReference type="SAM" id="SignalP"/>
    </source>
</evidence>
<keyword evidence="1" id="KW-0732">Signal</keyword>
<dbReference type="EMBL" id="JARXIC010000049">
    <property type="protein sequence ID" value="MDQ8196145.1"/>
    <property type="molecule type" value="Genomic_DNA"/>
</dbReference>
<reference evidence="2 3" key="1">
    <citation type="submission" date="2023-04" db="EMBL/GenBank/DDBJ databases">
        <title>A novel bacteria isolated from coastal sediment.</title>
        <authorList>
            <person name="Liu X.-J."/>
            <person name="Du Z.-J."/>
        </authorList>
    </citation>
    <scope>NUCLEOTIDE SEQUENCE [LARGE SCALE GENOMIC DNA]</scope>
    <source>
        <strain evidence="2 3">SDUM461004</strain>
    </source>
</reference>
<evidence type="ECO:0000313" key="2">
    <source>
        <dbReference type="EMBL" id="MDQ8196145.1"/>
    </source>
</evidence>
<accession>A0ABU1AMX2</accession>
<organism evidence="2 3">
    <name type="scientific">Thalassobacterium sedimentorum</name>
    <dbReference type="NCBI Taxonomy" id="3041258"/>
    <lineage>
        <taxon>Bacteria</taxon>
        <taxon>Pseudomonadati</taxon>
        <taxon>Verrucomicrobiota</taxon>
        <taxon>Opitutia</taxon>
        <taxon>Puniceicoccales</taxon>
        <taxon>Coraliomargaritaceae</taxon>
        <taxon>Thalassobacterium</taxon>
    </lineage>
</organism>
<sequence length="163" mass="17996">MLRRYSCLISTIMASITLIPLAAEEAISPTQITEQESWNGSVFRIEDTKTRVSIASVKLSVSDLKPEDGNLVGEYTIQVPLMQSKNDKGKIVLPLEFSMDELGAHGGTLRGQAISYKEGTTPNLIICEIIPSKNQRVLLDITTDDRTLSFKSRYSIVETSNDS</sequence>
<name>A0ABU1AMX2_9BACT</name>
<dbReference type="RefSeq" id="WP_308986583.1">
    <property type="nucleotide sequence ID" value="NZ_JARXIC010000049.1"/>
</dbReference>
<proteinExistence type="predicted"/>
<feature type="chain" id="PRO_5047375177" evidence="1">
    <location>
        <begin position="23"/>
        <end position="163"/>
    </location>
</feature>
<feature type="signal peptide" evidence="1">
    <location>
        <begin position="1"/>
        <end position="22"/>
    </location>
</feature>
<dbReference type="Proteomes" id="UP001243717">
    <property type="component" value="Unassembled WGS sequence"/>
</dbReference>
<keyword evidence="3" id="KW-1185">Reference proteome</keyword>
<comment type="caution">
    <text evidence="2">The sequence shown here is derived from an EMBL/GenBank/DDBJ whole genome shotgun (WGS) entry which is preliminary data.</text>
</comment>
<gene>
    <name evidence="2" type="ORF">QEH59_17045</name>
</gene>